<feature type="signal peptide" evidence="1">
    <location>
        <begin position="1"/>
        <end position="23"/>
    </location>
</feature>
<evidence type="ECO:0000313" key="3">
    <source>
        <dbReference type="Proteomes" id="UP000309215"/>
    </source>
</evidence>
<feature type="chain" id="PRO_5020859881" description="Lipoprotein" evidence="1">
    <location>
        <begin position="24"/>
        <end position="103"/>
    </location>
</feature>
<protein>
    <recommendedName>
        <fullName evidence="4">Lipoprotein</fullName>
    </recommendedName>
</protein>
<reference evidence="2 3" key="1">
    <citation type="submission" date="2019-04" db="EMBL/GenBank/DDBJ databases">
        <authorList>
            <person name="Li Y."/>
            <person name="Wang J."/>
        </authorList>
    </citation>
    <scope>NUCLEOTIDE SEQUENCE [LARGE SCALE GENOMIC DNA]</scope>
    <source>
        <strain evidence="2 3">DSM 14668</strain>
    </source>
</reference>
<dbReference type="RefSeq" id="WP_136930109.1">
    <property type="nucleotide sequence ID" value="NZ_SSMQ01000016.1"/>
</dbReference>
<dbReference type="Proteomes" id="UP000309215">
    <property type="component" value="Unassembled WGS sequence"/>
</dbReference>
<proteinExistence type="predicted"/>
<dbReference type="PROSITE" id="PS51257">
    <property type="entry name" value="PROKAR_LIPOPROTEIN"/>
    <property type="match status" value="1"/>
</dbReference>
<dbReference type="OrthoDB" id="5519579at2"/>
<dbReference type="EMBL" id="SSMQ01000016">
    <property type="protein sequence ID" value="TKD07513.1"/>
    <property type="molecule type" value="Genomic_DNA"/>
</dbReference>
<comment type="caution">
    <text evidence="2">The sequence shown here is derived from an EMBL/GenBank/DDBJ whole genome shotgun (WGS) entry which is preliminary data.</text>
</comment>
<evidence type="ECO:0000256" key="1">
    <source>
        <dbReference type="SAM" id="SignalP"/>
    </source>
</evidence>
<gene>
    <name evidence="2" type="ORF">E8A74_17200</name>
</gene>
<dbReference type="AlphaFoldDB" id="A0A4U1JBS8"/>
<name>A0A4U1JBS8_9BACT</name>
<keyword evidence="1" id="KW-0732">Signal</keyword>
<organism evidence="2 3">
    <name type="scientific">Polyangium fumosum</name>
    <dbReference type="NCBI Taxonomy" id="889272"/>
    <lineage>
        <taxon>Bacteria</taxon>
        <taxon>Pseudomonadati</taxon>
        <taxon>Myxococcota</taxon>
        <taxon>Polyangia</taxon>
        <taxon>Polyangiales</taxon>
        <taxon>Polyangiaceae</taxon>
        <taxon>Polyangium</taxon>
    </lineage>
</organism>
<evidence type="ECO:0000313" key="2">
    <source>
        <dbReference type="EMBL" id="TKD07513.1"/>
    </source>
</evidence>
<evidence type="ECO:0008006" key="4">
    <source>
        <dbReference type="Google" id="ProtNLM"/>
    </source>
</evidence>
<sequence length="103" mass="10594">MSRPPVNSGLAALLLALAAVLGAGCEKERGSPYACTCTFLTDFDDNSGSEVTVCSPSAERAPDFARGCAQSGAPAPVEKCICKLERGAGTCDVGLCRNRPRGE</sequence>
<accession>A0A4U1JBS8</accession>
<keyword evidence="3" id="KW-1185">Reference proteome</keyword>